<evidence type="ECO:0008006" key="4">
    <source>
        <dbReference type="Google" id="ProtNLM"/>
    </source>
</evidence>
<protein>
    <recommendedName>
        <fullName evidence="4">3-keto-disaccharide hydrolase domain-containing protein</fullName>
    </recommendedName>
</protein>
<keyword evidence="1" id="KW-0732">Signal</keyword>
<keyword evidence="3" id="KW-1185">Reference proteome</keyword>
<proteinExistence type="predicted"/>
<sequence precursor="true">MKYLSPLFAFALLSCSISMAADTPPANSELVVDQSFDEAELGKGWHINTGSWKVINGVFQAKEIKADKHSAAARHVIETQNAVYQVRFRLVGESPTFHFGFDPKRGELDKKGHLFSVIINAQKWQIMKHVDKAKPKVDPNEILASEKVAFEKDKWYTLRVTTWGPYVTAKIDDSQELKASHPTFSVKKPTLVFRCIGESVELDDLRVWRQKS</sequence>
<dbReference type="PROSITE" id="PS51257">
    <property type="entry name" value="PROKAR_LIPOPROTEIN"/>
    <property type="match status" value="1"/>
</dbReference>
<dbReference type="Gene3D" id="2.60.120.560">
    <property type="entry name" value="Exo-inulinase, domain 1"/>
    <property type="match status" value="1"/>
</dbReference>
<dbReference type="EMBL" id="CP036526">
    <property type="protein sequence ID" value="QDT08437.1"/>
    <property type="molecule type" value="Genomic_DNA"/>
</dbReference>
<dbReference type="OrthoDB" id="256709at2"/>
<name>A0A517NMT4_9BACT</name>
<feature type="signal peptide" evidence="1">
    <location>
        <begin position="1"/>
        <end position="20"/>
    </location>
</feature>
<dbReference type="AlphaFoldDB" id="A0A517NMT4"/>
<gene>
    <name evidence="2" type="ORF">K239x_03760</name>
</gene>
<evidence type="ECO:0000313" key="2">
    <source>
        <dbReference type="EMBL" id="QDT08437.1"/>
    </source>
</evidence>
<reference evidence="2 3" key="1">
    <citation type="submission" date="2019-02" db="EMBL/GenBank/DDBJ databases">
        <title>Deep-cultivation of Planctomycetes and their phenomic and genomic characterization uncovers novel biology.</title>
        <authorList>
            <person name="Wiegand S."/>
            <person name="Jogler M."/>
            <person name="Boedeker C."/>
            <person name="Pinto D."/>
            <person name="Vollmers J."/>
            <person name="Rivas-Marin E."/>
            <person name="Kohn T."/>
            <person name="Peeters S.H."/>
            <person name="Heuer A."/>
            <person name="Rast P."/>
            <person name="Oberbeckmann S."/>
            <person name="Bunk B."/>
            <person name="Jeske O."/>
            <person name="Meyerdierks A."/>
            <person name="Storesund J.E."/>
            <person name="Kallscheuer N."/>
            <person name="Luecker S."/>
            <person name="Lage O.M."/>
            <person name="Pohl T."/>
            <person name="Merkel B.J."/>
            <person name="Hornburger P."/>
            <person name="Mueller R.-W."/>
            <person name="Bruemmer F."/>
            <person name="Labrenz M."/>
            <person name="Spormann A.M."/>
            <person name="Op den Camp H."/>
            <person name="Overmann J."/>
            <person name="Amann R."/>
            <person name="Jetten M.S.M."/>
            <person name="Mascher T."/>
            <person name="Medema M.H."/>
            <person name="Devos D.P."/>
            <person name="Kaster A.-K."/>
            <person name="Ovreas L."/>
            <person name="Rohde M."/>
            <person name="Galperin M.Y."/>
            <person name="Jogler C."/>
        </authorList>
    </citation>
    <scope>NUCLEOTIDE SEQUENCE [LARGE SCALE GENOMIC DNA]</scope>
    <source>
        <strain evidence="2 3">K23_9</strain>
    </source>
</reference>
<feature type="chain" id="PRO_5021850558" description="3-keto-disaccharide hydrolase domain-containing protein" evidence="1">
    <location>
        <begin position="21"/>
        <end position="212"/>
    </location>
</feature>
<accession>A0A517NMT4</accession>
<dbReference type="Proteomes" id="UP000319817">
    <property type="component" value="Chromosome"/>
</dbReference>
<evidence type="ECO:0000256" key="1">
    <source>
        <dbReference type="SAM" id="SignalP"/>
    </source>
</evidence>
<organism evidence="2 3">
    <name type="scientific">Stieleria marina</name>
    <dbReference type="NCBI Taxonomy" id="1930275"/>
    <lineage>
        <taxon>Bacteria</taxon>
        <taxon>Pseudomonadati</taxon>
        <taxon>Planctomycetota</taxon>
        <taxon>Planctomycetia</taxon>
        <taxon>Pirellulales</taxon>
        <taxon>Pirellulaceae</taxon>
        <taxon>Stieleria</taxon>
    </lineage>
</organism>
<dbReference type="RefSeq" id="WP_145415982.1">
    <property type="nucleotide sequence ID" value="NZ_CP036526.1"/>
</dbReference>
<evidence type="ECO:0000313" key="3">
    <source>
        <dbReference type="Proteomes" id="UP000319817"/>
    </source>
</evidence>